<dbReference type="EnsemblMetazoa" id="CJA10183.1">
    <property type="protein sequence ID" value="CJA10183.1"/>
    <property type="gene ID" value="WBGene00129387"/>
</dbReference>
<reference evidence="1" key="2">
    <citation type="submission" date="2022-06" db="UniProtKB">
        <authorList>
            <consortium name="EnsemblMetazoa"/>
        </authorList>
    </citation>
    <scope>IDENTIFICATION</scope>
    <source>
        <strain evidence="1">DF5081</strain>
    </source>
</reference>
<evidence type="ECO:0000313" key="2">
    <source>
        <dbReference type="Proteomes" id="UP000005237"/>
    </source>
</evidence>
<proteinExistence type="predicted"/>
<dbReference type="PANTHER" id="PTHR38618:SF2">
    <property type="entry name" value="F-BOX DOMAIN-CONTAINING PROTEIN-RELATED"/>
    <property type="match status" value="1"/>
</dbReference>
<dbReference type="PANTHER" id="PTHR38618">
    <property type="entry name" value="PROTEIN CBG21701-RELATED"/>
    <property type="match status" value="1"/>
</dbReference>
<keyword evidence="2" id="KW-1185">Reference proteome</keyword>
<evidence type="ECO:0000313" key="1">
    <source>
        <dbReference type="EnsemblMetazoa" id="CJA10183.1"/>
    </source>
</evidence>
<accession>A0A8R1HY97</accession>
<dbReference type="AlphaFoldDB" id="A0A8R1HY97"/>
<reference evidence="2" key="1">
    <citation type="submission" date="2010-08" db="EMBL/GenBank/DDBJ databases">
        <authorList>
            <consortium name="Caenorhabditis japonica Sequencing Consortium"/>
            <person name="Wilson R.K."/>
        </authorList>
    </citation>
    <scope>NUCLEOTIDE SEQUENCE [LARGE SCALE GENOMIC DNA]</scope>
    <source>
        <strain evidence="2">DF5081</strain>
    </source>
</reference>
<sequence length="361" mass="41226">MDDYDDHDESTALSELELEDLVTTKFMIDADQEKKTVVQNENAARLSIDELEFARSVASPIEHRNSPVDHFIGNEDVILEDYDCLRRSFDNVKIDGADLLMNQILSATHADLMMFSLWDVIERSRKWKNTSRRTELALIDSVIGRIDARPLLLHVFFRRLTEIDIADVFKKALLNPTAPTKYRSLFRMTFKTEMPLRQFLMQLDGLSGAIPGIQMIGGSVTGIQTMSDGSIRKFLTAEVGKLAEMEHILANGTMHLMNGSVRLQFEVDEKPHVVVGVEYHNEMEFGGRRFKTIVIEQLVTPLPGTVPGRRVTFGPEELYEVVEFEIPENAPYHPLRYSHKIFDLIEHLEKANEGFKNVTCR</sequence>
<dbReference type="Proteomes" id="UP000005237">
    <property type="component" value="Unassembled WGS sequence"/>
</dbReference>
<dbReference type="OMA" id="ENDISCM"/>
<name>A0A8R1HY97_CAEJA</name>
<protein>
    <submittedName>
        <fullName evidence="1">Uncharacterized protein</fullName>
    </submittedName>
</protein>
<organism evidence="1 2">
    <name type="scientific">Caenorhabditis japonica</name>
    <dbReference type="NCBI Taxonomy" id="281687"/>
    <lineage>
        <taxon>Eukaryota</taxon>
        <taxon>Metazoa</taxon>
        <taxon>Ecdysozoa</taxon>
        <taxon>Nematoda</taxon>
        <taxon>Chromadorea</taxon>
        <taxon>Rhabditida</taxon>
        <taxon>Rhabditina</taxon>
        <taxon>Rhabditomorpha</taxon>
        <taxon>Rhabditoidea</taxon>
        <taxon>Rhabditidae</taxon>
        <taxon>Peloderinae</taxon>
        <taxon>Caenorhabditis</taxon>
    </lineage>
</organism>